<dbReference type="AlphaFoldDB" id="A0A2M9XTB8"/>
<evidence type="ECO:0000313" key="4">
    <source>
        <dbReference type="EMBL" id="AYV54639.1"/>
    </source>
</evidence>
<protein>
    <submittedName>
        <fullName evidence="4">PAS domain S-box protein</fullName>
    </submittedName>
    <submittedName>
        <fullName evidence="5">Serine/threonine protein phosphatase</fullName>
    </submittedName>
</protein>
<keyword evidence="2" id="KW-0175">Coiled coil</keyword>
<dbReference type="PANTHER" id="PTHR43156:SF2">
    <property type="entry name" value="STAGE II SPORULATION PROTEIN E"/>
    <property type="match status" value="1"/>
</dbReference>
<sequence>MTGSTRSEHKSYDPEERYSILFHSAIDAIVSLDKNFRVFLINPAAEKMSGFLASELIGNSIEQQFPLRIRNRFYRILKNVAKLPDKKRQKPFGPIRLIRKDKSILISEVSVSVTGPADDYQYHIIIRDISEKHRILIELKRANQTLKKMDREKEELLEKLEEKVRQRSRLLANYYKVMKEELSLAKKLQTEILPDIPSVAGVQIHSAYLPMMEVGGDLYDIFEIRPGVLRVFLADATGHGVQAALLTMTLKGILESIKKKDTDPGSILTEFNGEYCRNFGNIGMFFSCFLADIDTISKTIVYSSGGHPPQFFLSQDLVMGLDRTGSLLGLDPNNRYAIFKLNYQYGDRLFLLTDGIYEEFNSDKQQFGELAVQNILAKKFSEPMEETIPAILQSLMDHLGPQKIQDDITAILIALDSPDL</sequence>
<dbReference type="Pfam" id="PF07228">
    <property type="entry name" value="SpoIIE"/>
    <property type="match status" value="1"/>
</dbReference>
<dbReference type="EMBL" id="NPDP01000002">
    <property type="protein sequence ID" value="PJZ31509.1"/>
    <property type="molecule type" value="Genomic_DNA"/>
</dbReference>
<dbReference type="Pfam" id="PF13426">
    <property type="entry name" value="PAS_9"/>
    <property type="match status" value="1"/>
</dbReference>
<proteinExistence type="predicted"/>
<dbReference type="PROSITE" id="PS50112">
    <property type="entry name" value="PAS"/>
    <property type="match status" value="1"/>
</dbReference>
<reference evidence="5 6" key="1">
    <citation type="submission" date="2017-07" db="EMBL/GenBank/DDBJ databases">
        <title>Leptospira spp. isolated from tropical soils.</title>
        <authorList>
            <person name="Thibeaux R."/>
            <person name="Iraola G."/>
            <person name="Ferres I."/>
            <person name="Bierque E."/>
            <person name="Girault D."/>
            <person name="Soupe-Gilbert M.-E."/>
            <person name="Picardeau M."/>
            <person name="Goarant C."/>
        </authorList>
    </citation>
    <scope>NUCLEOTIDE SEQUENCE [LARGE SCALE GENOMIC DNA]</scope>
    <source>
        <strain evidence="5 6">JW2-C-B1</strain>
    </source>
</reference>
<reference evidence="4 7" key="2">
    <citation type="submission" date="2018-11" db="EMBL/GenBank/DDBJ databases">
        <title>Complete genome sequence of Leptospira kmetyi isolate LS 001/16 from soil sample associated with a leptospirosis patient in Kelantan.</title>
        <authorList>
            <person name="Muhammad Yusoff F."/>
            <person name="Muhammad Yusoff S."/>
            <person name="Ahmad M.N."/>
            <person name="Yusof N.Y."/>
            <person name="Aziah I."/>
        </authorList>
    </citation>
    <scope>NUCLEOTIDE SEQUENCE [LARGE SCALE GENOMIC DNA]</scope>
    <source>
        <strain evidence="4 7">LS 001/16</strain>
    </source>
</reference>
<dbReference type="CDD" id="cd00130">
    <property type="entry name" value="PAS"/>
    <property type="match status" value="1"/>
</dbReference>
<evidence type="ECO:0000256" key="2">
    <source>
        <dbReference type="SAM" id="Coils"/>
    </source>
</evidence>
<evidence type="ECO:0000313" key="6">
    <source>
        <dbReference type="Proteomes" id="UP000231919"/>
    </source>
</evidence>
<dbReference type="Gene3D" id="3.60.40.10">
    <property type="entry name" value="PPM-type phosphatase domain"/>
    <property type="match status" value="1"/>
</dbReference>
<dbReference type="InterPro" id="IPR036457">
    <property type="entry name" value="PPM-type-like_dom_sf"/>
</dbReference>
<dbReference type="InterPro" id="IPR052016">
    <property type="entry name" value="Bact_Sigma-Reg"/>
</dbReference>
<dbReference type="SUPFAM" id="SSF55785">
    <property type="entry name" value="PYP-like sensor domain (PAS domain)"/>
    <property type="match status" value="1"/>
</dbReference>
<dbReference type="GO" id="GO:0016791">
    <property type="term" value="F:phosphatase activity"/>
    <property type="evidence" value="ECO:0007669"/>
    <property type="project" value="TreeGrafter"/>
</dbReference>
<evidence type="ECO:0000256" key="1">
    <source>
        <dbReference type="ARBA" id="ARBA00022801"/>
    </source>
</evidence>
<keyword evidence="1" id="KW-0378">Hydrolase</keyword>
<name>A0A2M9XTB8_9LEPT</name>
<dbReference type="InterPro" id="IPR000014">
    <property type="entry name" value="PAS"/>
</dbReference>
<keyword evidence="6" id="KW-1185">Reference proteome</keyword>
<feature type="domain" description="PAS" evidence="3">
    <location>
        <begin position="14"/>
        <end position="60"/>
    </location>
</feature>
<dbReference type="KEGG" id="lkm:EFP84_03315"/>
<evidence type="ECO:0000259" key="3">
    <source>
        <dbReference type="PROSITE" id="PS50112"/>
    </source>
</evidence>
<organism evidence="4 7">
    <name type="scientific">Leptospira kmetyi</name>
    <dbReference type="NCBI Taxonomy" id="408139"/>
    <lineage>
        <taxon>Bacteria</taxon>
        <taxon>Pseudomonadati</taxon>
        <taxon>Spirochaetota</taxon>
        <taxon>Spirochaetia</taxon>
        <taxon>Leptospirales</taxon>
        <taxon>Leptospiraceae</taxon>
        <taxon>Leptospira</taxon>
    </lineage>
</organism>
<dbReference type="Proteomes" id="UP000231919">
    <property type="component" value="Unassembled WGS sequence"/>
</dbReference>
<dbReference type="PANTHER" id="PTHR43156">
    <property type="entry name" value="STAGE II SPORULATION PROTEIN E-RELATED"/>
    <property type="match status" value="1"/>
</dbReference>
<dbReference type="InterPro" id="IPR001932">
    <property type="entry name" value="PPM-type_phosphatase-like_dom"/>
</dbReference>
<accession>A0A2M9XTB8</accession>
<dbReference type="Gene3D" id="3.30.450.20">
    <property type="entry name" value="PAS domain"/>
    <property type="match status" value="1"/>
</dbReference>
<dbReference type="OrthoDB" id="341834at2"/>
<dbReference type="RefSeq" id="WP_100736807.1">
    <property type="nucleotide sequence ID" value="NZ_CP033614.1"/>
</dbReference>
<gene>
    <name evidence="5" type="ORF">CH378_01535</name>
    <name evidence="4" type="ORF">EFP84_03315</name>
</gene>
<dbReference type="SUPFAM" id="SSF81606">
    <property type="entry name" value="PP2C-like"/>
    <property type="match status" value="1"/>
</dbReference>
<dbReference type="SMART" id="SM00091">
    <property type="entry name" value="PAS"/>
    <property type="match status" value="1"/>
</dbReference>
<dbReference type="InterPro" id="IPR035965">
    <property type="entry name" value="PAS-like_dom_sf"/>
</dbReference>
<dbReference type="Proteomes" id="UP000276407">
    <property type="component" value="Chromosome 1"/>
</dbReference>
<dbReference type="NCBIfam" id="TIGR00229">
    <property type="entry name" value="sensory_box"/>
    <property type="match status" value="1"/>
</dbReference>
<dbReference type="EMBL" id="CP033614">
    <property type="protein sequence ID" value="AYV54639.1"/>
    <property type="molecule type" value="Genomic_DNA"/>
</dbReference>
<dbReference type="SMART" id="SM00331">
    <property type="entry name" value="PP2C_SIG"/>
    <property type="match status" value="1"/>
</dbReference>
<evidence type="ECO:0000313" key="7">
    <source>
        <dbReference type="Proteomes" id="UP000276407"/>
    </source>
</evidence>
<feature type="coiled-coil region" evidence="2">
    <location>
        <begin position="132"/>
        <end position="173"/>
    </location>
</feature>
<evidence type="ECO:0000313" key="5">
    <source>
        <dbReference type="EMBL" id="PJZ31509.1"/>
    </source>
</evidence>